<dbReference type="RefSeq" id="WP_248637612.1">
    <property type="nucleotide sequence ID" value="NZ_JALPTH010000057.1"/>
</dbReference>
<evidence type="ECO:0000256" key="1">
    <source>
        <dbReference type="SAM" id="MobiDB-lite"/>
    </source>
</evidence>
<dbReference type="InterPro" id="IPR014747">
    <property type="entry name" value="Bac_photo_RC_H_C"/>
</dbReference>
<protein>
    <submittedName>
        <fullName evidence="4">PRC and DUF2382 domain-containing protein</fullName>
    </submittedName>
</protein>
<dbReference type="PANTHER" id="PTHR38463:SF1">
    <property type="entry name" value="STRESS RESPONSE PROTEIN YSNF"/>
    <property type="match status" value="1"/>
</dbReference>
<dbReference type="Pfam" id="PF09557">
    <property type="entry name" value="DUF2382"/>
    <property type="match status" value="1"/>
</dbReference>
<dbReference type="Proteomes" id="UP001522868">
    <property type="component" value="Unassembled WGS sequence"/>
</dbReference>
<gene>
    <name evidence="4" type="ORF">M1O15_31195</name>
</gene>
<proteinExistence type="predicted"/>
<dbReference type="InterPro" id="IPR027275">
    <property type="entry name" value="PRC-brl_dom"/>
</dbReference>
<feature type="domain" description="PRC-barrel" evidence="2">
    <location>
        <begin position="11"/>
        <end position="77"/>
    </location>
</feature>
<keyword evidence="5" id="KW-1185">Reference proteome</keyword>
<dbReference type="Gene3D" id="3.90.50.10">
    <property type="entry name" value="Photosynthetic Reaction Center, subunit H, domain 2"/>
    <property type="match status" value="1"/>
</dbReference>
<feature type="region of interest" description="Disordered" evidence="1">
    <location>
        <begin position="247"/>
        <end position="289"/>
    </location>
</feature>
<reference evidence="4 5" key="1">
    <citation type="submission" date="2022-04" db="EMBL/GenBank/DDBJ databases">
        <title>Streptomyces sp. nov. LCR6-01 isolated from Lichen of Dirinaria sp.</title>
        <authorList>
            <person name="Kanchanasin P."/>
            <person name="Tanasupawat S."/>
            <person name="Phongsopitanun W."/>
        </authorList>
    </citation>
    <scope>NUCLEOTIDE SEQUENCE [LARGE SCALE GENOMIC DNA]</scope>
    <source>
        <strain evidence="4 5">LCR6-01</strain>
    </source>
</reference>
<dbReference type="EMBL" id="JALPTH010000057">
    <property type="protein sequence ID" value="MCK8681787.1"/>
    <property type="molecule type" value="Genomic_DNA"/>
</dbReference>
<feature type="compositionally biased region" description="Basic and acidic residues" evidence="1">
    <location>
        <begin position="136"/>
        <end position="166"/>
    </location>
</feature>
<feature type="domain" description="DUF2382" evidence="3">
    <location>
        <begin position="161"/>
        <end position="268"/>
    </location>
</feature>
<dbReference type="InterPro" id="IPR052967">
    <property type="entry name" value="Stress_Response_Assoc"/>
</dbReference>
<feature type="compositionally biased region" description="Low complexity" evidence="1">
    <location>
        <begin position="122"/>
        <end position="132"/>
    </location>
</feature>
<accession>A0ABT0IKF0</accession>
<sequence>MAGNGYLNSGDLGGLTAVDPRGEKIGKVEQVWLDDHSGKPEWVTVKTGLFGTKETFVPLDGARSDGENLHVAYPKDRVKDAPRIEADEHLDSDQEQDLYRHYSLTDGRQGARGQAGTGTAGAAGSAAGMAGAQDPAHAREGRGRMPADAGRPADAERHEMLRSEERLHVGAREREVGHARLRKVVVTENVTTTVPISHEEVRVVREPIDPSEGVRGRIGEEEQTEVTLHAEQAEIRKEAVPVERVRLETDKVTEQQEVSEQVRKEQVEYDDGTERRRRGDEGGRRGPRG</sequence>
<name>A0ABT0IKF0_9ACTN</name>
<dbReference type="InterPro" id="IPR011033">
    <property type="entry name" value="PRC_barrel-like_sf"/>
</dbReference>
<dbReference type="SUPFAM" id="SSF50346">
    <property type="entry name" value="PRC-barrel domain"/>
    <property type="match status" value="1"/>
</dbReference>
<evidence type="ECO:0000259" key="2">
    <source>
        <dbReference type="Pfam" id="PF05239"/>
    </source>
</evidence>
<feature type="region of interest" description="Disordered" evidence="1">
    <location>
        <begin position="105"/>
        <end position="166"/>
    </location>
</feature>
<organism evidence="4 5">
    <name type="scientific">Streptomyces lichenis</name>
    <dbReference type="NCBI Taxonomy" id="2306967"/>
    <lineage>
        <taxon>Bacteria</taxon>
        <taxon>Bacillati</taxon>
        <taxon>Actinomycetota</taxon>
        <taxon>Actinomycetes</taxon>
        <taxon>Kitasatosporales</taxon>
        <taxon>Streptomycetaceae</taxon>
        <taxon>Streptomyces</taxon>
    </lineage>
</organism>
<comment type="caution">
    <text evidence="4">The sequence shown here is derived from an EMBL/GenBank/DDBJ whole genome shotgun (WGS) entry which is preliminary data.</text>
</comment>
<evidence type="ECO:0000313" key="5">
    <source>
        <dbReference type="Proteomes" id="UP001522868"/>
    </source>
</evidence>
<evidence type="ECO:0000313" key="4">
    <source>
        <dbReference type="EMBL" id="MCK8681787.1"/>
    </source>
</evidence>
<dbReference type="Pfam" id="PF05239">
    <property type="entry name" value="PRC"/>
    <property type="match status" value="1"/>
</dbReference>
<dbReference type="PANTHER" id="PTHR38463">
    <property type="entry name" value="STRESS RESPONSE PROTEIN YSNF"/>
    <property type="match status" value="1"/>
</dbReference>
<evidence type="ECO:0000259" key="3">
    <source>
        <dbReference type="Pfam" id="PF09557"/>
    </source>
</evidence>
<dbReference type="InterPro" id="IPR019060">
    <property type="entry name" value="DUF2382"/>
</dbReference>
<feature type="region of interest" description="Disordered" evidence="1">
    <location>
        <begin position="1"/>
        <end position="20"/>
    </location>
</feature>